<proteinExistence type="predicted"/>
<dbReference type="Proteomes" id="UP000565468">
    <property type="component" value="Unassembled WGS sequence"/>
</dbReference>
<dbReference type="InterPro" id="IPR025454">
    <property type="entry name" value="DUF4275"/>
</dbReference>
<comment type="caution">
    <text evidence="1">The sequence shown here is derived from an EMBL/GenBank/DDBJ whole genome shotgun (WGS) entry which is preliminary data.</text>
</comment>
<dbReference type="Pfam" id="PF14101">
    <property type="entry name" value="DUF4275"/>
    <property type="match status" value="1"/>
</dbReference>
<name>A0A848M8Q6_PAELE</name>
<evidence type="ECO:0000313" key="1">
    <source>
        <dbReference type="EMBL" id="NMO96570.1"/>
    </source>
</evidence>
<organism evidence="1 2">
    <name type="scientific">Paenibacillus lemnae</name>
    <dbReference type="NCBI Taxonomy" id="1330551"/>
    <lineage>
        <taxon>Bacteria</taxon>
        <taxon>Bacillati</taxon>
        <taxon>Bacillota</taxon>
        <taxon>Bacilli</taxon>
        <taxon>Bacillales</taxon>
        <taxon>Paenibacillaceae</taxon>
        <taxon>Paenibacillus</taxon>
    </lineage>
</organism>
<dbReference type="AlphaFoldDB" id="A0A848M8Q6"/>
<evidence type="ECO:0000313" key="2">
    <source>
        <dbReference type="Proteomes" id="UP000565468"/>
    </source>
</evidence>
<sequence>MVRNHINKMLDELPEKELSPIFWAVREIYDRFQFQIRFQEKGVVVSEMESRSQALIEQWDRSFTAQISEEVKSAIHYEQYKWHIFSFEIQECLQGNAAREAFDHIPKDDVYVMYQNKPNVQLYKNAQHILAEDFDTEQDIYIFDQSFKWTYIHTHEDMCGPYFYQAGNKRTGRDGEEG</sequence>
<gene>
    <name evidence="1" type="ORF">HII30_12380</name>
</gene>
<accession>A0A848M8Q6</accession>
<dbReference type="EMBL" id="JABBPN010000010">
    <property type="protein sequence ID" value="NMO96570.1"/>
    <property type="molecule type" value="Genomic_DNA"/>
</dbReference>
<keyword evidence="2" id="KW-1185">Reference proteome</keyword>
<protein>
    <submittedName>
        <fullName evidence="1">DUF4275 family protein</fullName>
    </submittedName>
</protein>
<reference evidence="1 2" key="1">
    <citation type="submission" date="2020-04" db="EMBL/GenBank/DDBJ databases">
        <title>Paenibacillus algicola sp. nov., a novel marine bacterium producing alginate lyase.</title>
        <authorList>
            <person name="Huang H."/>
        </authorList>
    </citation>
    <scope>NUCLEOTIDE SEQUENCE [LARGE SCALE GENOMIC DNA]</scope>
    <source>
        <strain evidence="1 2">L7-75</strain>
    </source>
</reference>